<dbReference type="HOGENOM" id="CLU_026673_16_1_1"/>
<dbReference type="OrthoDB" id="9992527at2759"/>
<sequence>MSNHGAVVTGSRNLQNLVEIKSIPYPQLEDNAIIVKTVAYAVNPSDWKHILLESFVSQVSSDVSKMFGFGIGLLERPLGCLGSNIGWFIGKNLTFARRGVVSGCDVSGVVEAVGPKVTGFSKGDIVSTSVHGAMSKNGAFSEYVSTSPNATIKYPPSQLSQKPLSPGEYPSSTIDSFEGAASITMGLTTVGLSLHCNLAIPSNKAENKDDYILIWGGATATGILAIQVAKLIYGIKVITTASSRNHPLLLSLGADHVFDYSDENVVQKIKEVGKGNIKYGYDCVATTETFQAVYDATEGPEEVRLENLLFLTEKSITTKPNRKVKCSSANAYSVDGKRHMGMKASPGVIESYLVYWNNLLPPILGQIKTAPLQVLSPGLSSANEGLRLLIENKVSGRKVVFRKGD</sequence>
<organism evidence="2 3">
    <name type="scientific">Meyerozyma guilliermondii (strain ATCC 6260 / CBS 566 / DSM 6381 / JCM 1539 / NBRC 10279 / NRRL Y-324)</name>
    <name type="common">Yeast</name>
    <name type="synonym">Candida guilliermondii</name>
    <dbReference type="NCBI Taxonomy" id="294746"/>
    <lineage>
        <taxon>Eukaryota</taxon>
        <taxon>Fungi</taxon>
        <taxon>Dikarya</taxon>
        <taxon>Ascomycota</taxon>
        <taxon>Saccharomycotina</taxon>
        <taxon>Pichiomycetes</taxon>
        <taxon>Debaryomycetaceae</taxon>
        <taxon>Meyerozyma</taxon>
    </lineage>
</organism>
<dbReference type="InterPro" id="IPR013149">
    <property type="entry name" value="ADH-like_C"/>
</dbReference>
<dbReference type="eggNOG" id="KOG1198">
    <property type="taxonomic scope" value="Eukaryota"/>
</dbReference>
<dbReference type="Pfam" id="PF08240">
    <property type="entry name" value="ADH_N"/>
    <property type="match status" value="1"/>
</dbReference>
<dbReference type="SUPFAM" id="SSF51735">
    <property type="entry name" value="NAD(P)-binding Rossmann-fold domains"/>
    <property type="match status" value="1"/>
</dbReference>
<reference evidence="2 3" key="1">
    <citation type="journal article" date="2009" name="Nature">
        <title>Evolution of pathogenicity and sexual reproduction in eight Candida genomes.</title>
        <authorList>
            <person name="Butler G."/>
            <person name="Rasmussen M.D."/>
            <person name="Lin M.F."/>
            <person name="Santos M.A."/>
            <person name="Sakthikumar S."/>
            <person name="Munro C.A."/>
            <person name="Rheinbay E."/>
            <person name="Grabherr M."/>
            <person name="Forche A."/>
            <person name="Reedy J.L."/>
            <person name="Agrafioti I."/>
            <person name="Arnaud M.B."/>
            <person name="Bates S."/>
            <person name="Brown A.J."/>
            <person name="Brunke S."/>
            <person name="Costanzo M.C."/>
            <person name="Fitzpatrick D.A."/>
            <person name="de Groot P.W."/>
            <person name="Harris D."/>
            <person name="Hoyer L.L."/>
            <person name="Hube B."/>
            <person name="Klis F.M."/>
            <person name="Kodira C."/>
            <person name="Lennard N."/>
            <person name="Logue M.E."/>
            <person name="Martin R."/>
            <person name="Neiman A.M."/>
            <person name="Nikolaou E."/>
            <person name="Quail M.A."/>
            <person name="Quinn J."/>
            <person name="Santos M.C."/>
            <person name="Schmitzberger F.F."/>
            <person name="Sherlock G."/>
            <person name="Shah P."/>
            <person name="Silverstein K.A."/>
            <person name="Skrzypek M.S."/>
            <person name="Soll D."/>
            <person name="Staggs R."/>
            <person name="Stansfield I."/>
            <person name="Stumpf M.P."/>
            <person name="Sudbery P.E."/>
            <person name="Srikantha T."/>
            <person name="Zeng Q."/>
            <person name="Berman J."/>
            <person name="Berriman M."/>
            <person name="Heitman J."/>
            <person name="Gow N.A."/>
            <person name="Lorenz M.C."/>
            <person name="Birren B.W."/>
            <person name="Kellis M."/>
            <person name="Cuomo C.A."/>
        </authorList>
    </citation>
    <scope>NUCLEOTIDE SEQUENCE [LARGE SCALE GENOMIC DNA]</scope>
    <source>
        <strain evidence="3">ATCC 6260 / CBS 566 / DSM 6381 / JCM 1539 / NBRC 10279 / NRRL Y-324</strain>
    </source>
</reference>
<dbReference type="KEGG" id="pgu:PGUG_05187"/>
<dbReference type="GeneID" id="5124500"/>
<dbReference type="PANTHER" id="PTHR45348">
    <property type="entry name" value="HYPOTHETICAL OXIDOREDUCTASE (EUROFUNG)"/>
    <property type="match status" value="1"/>
</dbReference>
<keyword evidence="3" id="KW-1185">Reference proteome</keyword>
<dbReference type="OMA" id="NDIPRQD"/>
<dbReference type="InterPro" id="IPR047122">
    <property type="entry name" value="Trans-enoyl_RdTase-like"/>
</dbReference>
<dbReference type="InterPro" id="IPR036291">
    <property type="entry name" value="NAD(P)-bd_dom_sf"/>
</dbReference>
<evidence type="ECO:0000313" key="2">
    <source>
        <dbReference type="EMBL" id="EDK41089.2"/>
    </source>
</evidence>
<dbReference type="InterPro" id="IPR011032">
    <property type="entry name" value="GroES-like_sf"/>
</dbReference>
<proteinExistence type="predicted"/>
<gene>
    <name evidence="2" type="ORF">PGUG_05187</name>
</gene>
<dbReference type="CDD" id="cd08249">
    <property type="entry name" value="enoyl_reductase_like"/>
    <property type="match status" value="1"/>
</dbReference>
<dbReference type="RefSeq" id="XP_001482167.2">
    <property type="nucleotide sequence ID" value="XM_001482117.1"/>
</dbReference>
<dbReference type="Gene3D" id="3.40.50.720">
    <property type="entry name" value="NAD(P)-binding Rossmann-like Domain"/>
    <property type="match status" value="1"/>
</dbReference>
<dbReference type="Proteomes" id="UP000001997">
    <property type="component" value="Unassembled WGS sequence"/>
</dbReference>
<dbReference type="PANTHER" id="PTHR45348:SF2">
    <property type="entry name" value="ZINC-TYPE ALCOHOL DEHYDROGENASE-LIKE PROTEIN C2E1P3.01"/>
    <property type="match status" value="1"/>
</dbReference>
<dbReference type="EMBL" id="CH408161">
    <property type="protein sequence ID" value="EDK41089.2"/>
    <property type="molecule type" value="Genomic_DNA"/>
</dbReference>
<dbReference type="InterPro" id="IPR013154">
    <property type="entry name" value="ADH-like_N"/>
</dbReference>
<dbReference type="SMART" id="SM00829">
    <property type="entry name" value="PKS_ER"/>
    <property type="match status" value="1"/>
</dbReference>
<dbReference type="InterPro" id="IPR020843">
    <property type="entry name" value="ER"/>
</dbReference>
<dbReference type="Gene3D" id="3.90.180.10">
    <property type="entry name" value="Medium-chain alcohol dehydrogenases, catalytic domain"/>
    <property type="match status" value="1"/>
</dbReference>
<evidence type="ECO:0000259" key="1">
    <source>
        <dbReference type="SMART" id="SM00829"/>
    </source>
</evidence>
<dbReference type="AlphaFoldDB" id="A5DPI6"/>
<accession>A5DPI6</accession>
<feature type="domain" description="Enoyl reductase (ER)" evidence="1">
    <location>
        <begin position="10"/>
        <end position="400"/>
    </location>
</feature>
<dbReference type="FunCoup" id="A5DPI6">
    <property type="interactions" value="237"/>
</dbReference>
<dbReference type="SUPFAM" id="SSF50129">
    <property type="entry name" value="GroES-like"/>
    <property type="match status" value="1"/>
</dbReference>
<dbReference type="GO" id="GO:0016651">
    <property type="term" value="F:oxidoreductase activity, acting on NAD(P)H"/>
    <property type="evidence" value="ECO:0007669"/>
    <property type="project" value="InterPro"/>
</dbReference>
<dbReference type="InParanoid" id="A5DPI6"/>
<dbReference type="Pfam" id="PF00107">
    <property type="entry name" value="ADH_zinc_N"/>
    <property type="match status" value="1"/>
</dbReference>
<name>A5DPI6_PICGU</name>
<evidence type="ECO:0000313" key="3">
    <source>
        <dbReference type="Proteomes" id="UP000001997"/>
    </source>
</evidence>
<protein>
    <recommendedName>
        <fullName evidence="1">Enoyl reductase (ER) domain-containing protein</fullName>
    </recommendedName>
</protein>